<dbReference type="PROSITE" id="PS51257">
    <property type="entry name" value="PROKAR_LIPOPROTEIN"/>
    <property type="match status" value="1"/>
</dbReference>
<evidence type="ECO:0000256" key="1">
    <source>
        <dbReference type="SAM" id="MobiDB-lite"/>
    </source>
</evidence>
<organism evidence="4 5">
    <name type="scientific">Cyclotella cryptica</name>
    <dbReference type="NCBI Taxonomy" id="29204"/>
    <lineage>
        <taxon>Eukaryota</taxon>
        <taxon>Sar</taxon>
        <taxon>Stramenopiles</taxon>
        <taxon>Ochrophyta</taxon>
        <taxon>Bacillariophyta</taxon>
        <taxon>Coscinodiscophyceae</taxon>
        <taxon>Thalassiosirophycidae</taxon>
        <taxon>Stephanodiscales</taxon>
        <taxon>Stephanodiscaceae</taxon>
        <taxon>Cyclotella</taxon>
    </lineage>
</organism>
<dbReference type="EMBL" id="JABMIG020000104">
    <property type="protein sequence ID" value="KAL3792190.1"/>
    <property type="molecule type" value="Genomic_DNA"/>
</dbReference>
<comment type="caution">
    <text evidence="4">The sequence shown here is derived from an EMBL/GenBank/DDBJ whole genome shotgun (WGS) entry which is preliminary data.</text>
</comment>
<proteinExistence type="predicted"/>
<feature type="region of interest" description="Disordered" evidence="1">
    <location>
        <begin position="64"/>
        <end position="85"/>
    </location>
</feature>
<dbReference type="AlphaFoldDB" id="A0ABD3R4E4"/>
<feature type="compositionally biased region" description="Basic and acidic residues" evidence="1">
    <location>
        <begin position="169"/>
        <end position="233"/>
    </location>
</feature>
<reference evidence="4" key="2">
    <citation type="submission" date="2024-11" db="EMBL/GenBank/DDBJ databases">
        <authorList>
            <person name="Roberts W.R."/>
            <person name="Alverson A.J."/>
        </authorList>
    </citation>
    <scope>NUCLEOTIDE SEQUENCE</scope>
    <source>
        <strain evidence="4">CCMP332</strain>
    </source>
</reference>
<name>A0ABD3R4E4_9STRA</name>
<feature type="compositionally biased region" description="Basic and acidic residues" evidence="1">
    <location>
        <begin position="379"/>
        <end position="406"/>
    </location>
</feature>
<keyword evidence="5" id="KW-1185">Reference proteome</keyword>
<feature type="chain" id="PRO_5044724964" evidence="2">
    <location>
        <begin position="20"/>
        <end position="478"/>
    </location>
</feature>
<feature type="region of interest" description="Disordered" evidence="1">
    <location>
        <begin position="118"/>
        <end position="261"/>
    </location>
</feature>
<evidence type="ECO:0000313" key="3">
    <source>
        <dbReference type="EMBL" id="KAL3792190.1"/>
    </source>
</evidence>
<feature type="compositionally biased region" description="Gly residues" evidence="1">
    <location>
        <begin position="124"/>
        <end position="158"/>
    </location>
</feature>
<evidence type="ECO:0000313" key="5">
    <source>
        <dbReference type="Proteomes" id="UP001516023"/>
    </source>
</evidence>
<feature type="region of interest" description="Disordered" evidence="1">
    <location>
        <begin position="333"/>
        <end position="412"/>
    </location>
</feature>
<evidence type="ECO:0000313" key="4">
    <source>
        <dbReference type="EMBL" id="KAL3804675.1"/>
    </source>
</evidence>
<feature type="signal peptide" evidence="2">
    <location>
        <begin position="1"/>
        <end position="19"/>
    </location>
</feature>
<dbReference type="EMBL" id="JABMIG020000006">
    <property type="protein sequence ID" value="KAL3804675.1"/>
    <property type="molecule type" value="Genomic_DNA"/>
</dbReference>
<reference evidence="4 5" key="1">
    <citation type="journal article" date="2020" name="G3 (Bethesda)">
        <title>Improved Reference Genome for Cyclotella cryptica CCMP332, a Model for Cell Wall Morphogenesis, Salinity Adaptation, and Lipid Production in Diatoms (Bacillariophyta).</title>
        <authorList>
            <person name="Roberts W.R."/>
            <person name="Downey K.M."/>
            <person name="Ruck E.C."/>
            <person name="Traller J.C."/>
            <person name="Alverson A.J."/>
        </authorList>
    </citation>
    <scope>NUCLEOTIDE SEQUENCE [LARGE SCALE GENOMIC DNA]</scope>
    <source>
        <strain evidence="4 5">CCMP332</strain>
    </source>
</reference>
<evidence type="ECO:0000256" key="2">
    <source>
        <dbReference type="SAM" id="SignalP"/>
    </source>
</evidence>
<protein>
    <submittedName>
        <fullName evidence="4">Uncharacterized protein</fullName>
    </submittedName>
</protein>
<feature type="compositionally biased region" description="Basic residues" evidence="1">
    <location>
        <begin position="72"/>
        <end position="83"/>
    </location>
</feature>
<accession>A0ABD3R4E4</accession>
<sequence>MKFNLSTTLLLSALSCASSIEDEATGNQLARCFSDCEDIYRTSGSSVNDCRSRCRAGENWKKTGRAKDYKNARNRRSRRRSRRRDYDDYYGDVEDAESTSLQAMLKGMISPKDKQILVDLNKDNGGGGGGNGGGKSDGGGNKSDGGGNNKSDGGGNKSDGGNNNGKNNRSNDNDDKKNNNNKNKNDDDDKKRKNDDDDDKKGKNDDDDKKNKDDDDDKKRKNDDDDDDKKNKDDDDDDDDKNSRNINVPECVTGGKNYLRCDPATVKSSDKETCNAIKHEVCGKDMSNIDQSYCECIGLYEDASAQLQGAESTPFRAMLKGMISTKDKQVLVDLNKDNGGGGGGDGGGKSNGGGNNKSDGGGNNKSDGGGNKSDGGNDNGKDKKRKNDDDDDDKKNKDDDDDDKKSRNINVPECVTGGKNYLRCDPATVKSSDKDTCNAIKHDVCGKDMSNVDKSYCECIGLYGKGTANLRGIMKVSL</sequence>
<dbReference type="Proteomes" id="UP001516023">
    <property type="component" value="Unassembled WGS sequence"/>
</dbReference>
<feature type="compositionally biased region" description="Low complexity" evidence="1">
    <location>
        <begin position="159"/>
        <end position="168"/>
    </location>
</feature>
<feature type="compositionally biased region" description="Gly residues" evidence="1">
    <location>
        <begin position="338"/>
        <end position="373"/>
    </location>
</feature>
<gene>
    <name evidence="4" type="ORF">HJC23_008490</name>
    <name evidence="3" type="ORF">HJC23_009654</name>
</gene>
<keyword evidence="2" id="KW-0732">Signal</keyword>